<feature type="coiled-coil region" evidence="1">
    <location>
        <begin position="36"/>
        <end position="77"/>
    </location>
</feature>
<reference evidence="2" key="1">
    <citation type="journal article" date="2022" name="bioRxiv">
        <title>Sequencing and chromosome-scale assembly of the giantPleurodeles waltlgenome.</title>
        <authorList>
            <person name="Brown T."/>
            <person name="Elewa A."/>
            <person name="Iarovenko S."/>
            <person name="Subramanian E."/>
            <person name="Araus A.J."/>
            <person name="Petzold A."/>
            <person name="Susuki M."/>
            <person name="Suzuki K.-i.T."/>
            <person name="Hayashi T."/>
            <person name="Toyoda A."/>
            <person name="Oliveira C."/>
            <person name="Osipova E."/>
            <person name="Leigh N.D."/>
            <person name="Simon A."/>
            <person name="Yun M.H."/>
        </authorList>
    </citation>
    <scope>NUCLEOTIDE SEQUENCE</scope>
    <source>
        <strain evidence="2">20211129_DDA</strain>
        <tissue evidence="2">Liver</tissue>
    </source>
</reference>
<organism evidence="2 3">
    <name type="scientific">Pleurodeles waltl</name>
    <name type="common">Iberian ribbed newt</name>
    <dbReference type="NCBI Taxonomy" id="8319"/>
    <lineage>
        <taxon>Eukaryota</taxon>
        <taxon>Metazoa</taxon>
        <taxon>Chordata</taxon>
        <taxon>Craniata</taxon>
        <taxon>Vertebrata</taxon>
        <taxon>Euteleostomi</taxon>
        <taxon>Amphibia</taxon>
        <taxon>Batrachia</taxon>
        <taxon>Caudata</taxon>
        <taxon>Salamandroidea</taxon>
        <taxon>Salamandridae</taxon>
        <taxon>Pleurodelinae</taxon>
        <taxon>Pleurodeles</taxon>
    </lineage>
</organism>
<sequence>MDSIQALRNNIEPKIDAVTLEVNLLRADPHKVTDRVTTAEGQINGLQAVNKQIEKQVQDLTKKQAEVEAKLEDQEGRACCNNIRITGVPEGAEGH</sequence>
<dbReference type="Proteomes" id="UP001066276">
    <property type="component" value="Chromosome 6"/>
</dbReference>
<evidence type="ECO:0000256" key="1">
    <source>
        <dbReference type="SAM" id="Coils"/>
    </source>
</evidence>
<evidence type="ECO:0000313" key="3">
    <source>
        <dbReference type="Proteomes" id="UP001066276"/>
    </source>
</evidence>
<dbReference type="SUPFAM" id="SSF90257">
    <property type="entry name" value="Myosin rod fragments"/>
    <property type="match status" value="1"/>
</dbReference>
<name>A0AAV7Q841_PLEWA</name>
<keyword evidence="3" id="KW-1185">Reference proteome</keyword>
<keyword evidence="1" id="KW-0175">Coiled coil</keyword>
<proteinExistence type="predicted"/>
<gene>
    <name evidence="2" type="ORF">NDU88_000850</name>
</gene>
<protein>
    <submittedName>
        <fullName evidence="2">Uncharacterized protein</fullName>
    </submittedName>
</protein>
<dbReference type="EMBL" id="JANPWB010000010">
    <property type="protein sequence ID" value="KAJ1134398.1"/>
    <property type="molecule type" value="Genomic_DNA"/>
</dbReference>
<dbReference type="AlphaFoldDB" id="A0AAV7Q841"/>
<accession>A0AAV7Q841</accession>
<evidence type="ECO:0000313" key="2">
    <source>
        <dbReference type="EMBL" id="KAJ1134398.1"/>
    </source>
</evidence>
<comment type="caution">
    <text evidence="2">The sequence shown here is derived from an EMBL/GenBank/DDBJ whole genome shotgun (WGS) entry which is preliminary data.</text>
</comment>
<dbReference type="Gene3D" id="1.20.5.340">
    <property type="match status" value="1"/>
</dbReference>